<dbReference type="EMBL" id="CABFWE030000016">
    <property type="protein sequence ID" value="CAD7056435.1"/>
    <property type="molecule type" value="Genomic_DNA"/>
</dbReference>
<dbReference type="InterPro" id="IPR013658">
    <property type="entry name" value="SGL"/>
</dbReference>
<dbReference type="PANTHER" id="PTHR10907:SF47">
    <property type="entry name" value="REGUCALCIN"/>
    <property type="match status" value="1"/>
</dbReference>
<dbReference type="PANTHER" id="PTHR10907">
    <property type="entry name" value="REGUCALCIN"/>
    <property type="match status" value="1"/>
</dbReference>
<feature type="domain" description="SMP-30/Gluconolactonase/LRE-like region" evidence="2">
    <location>
        <begin position="38"/>
        <end position="279"/>
    </location>
</feature>
<evidence type="ECO:0000313" key="4">
    <source>
        <dbReference type="Proteomes" id="UP000601041"/>
    </source>
</evidence>
<dbReference type="Proteomes" id="UP000601041">
    <property type="component" value="Unassembled WGS sequence"/>
</dbReference>
<sequence length="314" mass="34044">MAETFAASKRWCKIHFPEFIVHDAKSEPATLSNTVSELGEGPSFEPETNTLWWFDILGKLLHERNLSTGEERHHPLPFMASVIARIDAERQLLATEEGLYIRNRRDGGLSLYCELEAGNAGNRSNDGRLHPSGSLWIGTMGKGAEEGAGVIYHVARKTVTRLFRNISIPNGICFSPDGSTGYFVDTTKNLLMRVSLDSSTGLPVGEPTVLIDTSDQPGGMDGSICDRDGNIWNARWGAGAVDCYSPDGTLVTRHTLPARQTTCPVFFGPGLTNIGVTSAWEGLSPDQRESDPLAGRMFAFTAGAAGTPEPSFRV</sequence>
<reference evidence="3 4" key="1">
    <citation type="submission" date="2020-11" db="EMBL/GenBank/DDBJ databases">
        <authorList>
            <person name="Lassalle F."/>
        </authorList>
    </citation>
    <scope>NUCLEOTIDE SEQUENCE [LARGE SCALE GENOMIC DNA]</scope>
    <source>
        <strain evidence="3 4">AB21</strain>
    </source>
</reference>
<comment type="similarity">
    <text evidence="1">Belongs to the SMP-30/CGR1 family.</text>
</comment>
<name>A0ABM8PZK2_9HYPH</name>
<evidence type="ECO:0000256" key="1">
    <source>
        <dbReference type="ARBA" id="ARBA00008853"/>
    </source>
</evidence>
<dbReference type="InterPro" id="IPR005511">
    <property type="entry name" value="SMP-30"/>
</dbReference>
<proteinExistence type="inferred from homology"/>
<gene>
    <name evidence="3" type="ORF">RHAB21_00952</name>
</gene>
<dbReference type="Pfam" id="PF08450">
    <property type="entry name" value="SGL"/>
    <property type="match status" value="1"/>
</dbReference>
<comment type="caution">
    <text evidence="3">The sequence shown here is derived from an EMBL/GenBank/DDBJ whole genome shotgun (WGS) entry which is preliminary data.</text>
</comment>
<dbReference type="PRINTS" id="PR01790">
    <property type="entry name" value="SMP30FAMILY"/>
</dbReference>
<accession>A0ABM8PZK2</accession>
<dbReference type="InterPro" id="IPR011042">
    <property type="entry name" value="6-blade_b-propeller_TolB-like"/>
</dbReference>
<protein>
    <submittedName>
        <fullName evidence="3">SMP-30/gluconolactonase/LRE family protein</fullName>
    </submittedName>
</protein>
<keyword evidence="4" id="KW-1185">Reference proteome</keyword>
<evidence type="ECO:0000313" key="3">
    <source>
        <dbReference type="EMBL" id="CAD7056435.1"/>
    </source>
</evidence>
<organism evidence="3 4">
    <name type="scientific">Pseudorhizobium halotolerans</name>
    <dbReference type="NCBI Taxonomy" id="1233081"/>
    <lineage>
        <taxon>Bacteria</taxon>
        <taxon>Pseudomonadati</taxon>
        <taxon>Pseudomonadota</taxon>
        <taxon>Alphaproteobacteria</taxon>
        <taxon>Hyphomicrobiales</taxon>
        <taxon>Rhizobiaceae</taxon>
        <taxon>Rhizobium/Agrobacterium group</taxon>
        <taxon>Pseudorhizobium</taxon>
    </lineage>
</organism>
<dbReference type="SUPFAM" id="SSF63829">
    <property type="entry name" value="Calcium-dependent phosphotriesterase"/>
    <property type="match status" value="1"/>
</dbReference>
<evidence type="ECO:0000259" key="2">
    <source>
        <dbReference type="Pfam" id="PF08450"/>
    </source>
</evidence>
<dbReference type="Gene3D" id="2.120.10.30">
    <property type="entry name" value="TolB, C-terminal domain"/>
    <property type="match status" value="1"/>
</dbReference>